<gene>
    <name evidence="1" type="ORF">FNV43_RR10450</name>
</gene>
<dbReference type="OrthoDB" id="1106484at2759"/>
<protein>
    <submittedName>
        <fullName evidence="1">Uncharacterized protein</fullName>
    </submittedName>
</protein>
<dbReference type="AlphaFoldDB" id="A0A8K0MKS7"/>
<evidence type="ECO:0000313" key="1">
    <source>
        <dbReference type="EMBL" id="KAF3449719.1"/>
    </source>
</evidence>
<dbReference type="Proteomes" id="UP000796880">
    <property type="component" value="Unassembled WGS sequence"/>
</dbReference>
<keyword evidence="2" id="KW-1185">Reference proteome</keyword>
<name>A0A8K0MKS7_9ROSA</name>
<proteinExistence type="predicted"/>
<comment type="caution">
    <text evidence="1">The sequence shown here is derived from an EMBL/GenBank/DDBJ whole genome shotgun (WGS) entry which is preliminary data.</text>
</comment>
<evidence type="ECO:0000313" key="2">
    <source>
        <dbReference type="Proteomes" id="UP000796880"/>
    </source>
</evidence>
<dbReference type="EMBL" id="VOIH02000004">
    <property type="protein sequence ID" value="KAF3449719.1"/>
    <property type="molecule type" value="Genomic_DNA"/>
</dbReference>
<accession>A0A8K0MKS7</accession>
<sequence>MSILKKASSALVFYLSFQLHLKLDTTSEIKIYGITTGSCILNFRAFILLRKMSASRLKMGIFYGKGDSGSWKKRMKVYLSYNKVGIALKADESKWTNEQKAKASEIKEEVFNF</sequence>
<reference evidence="1" key="1">
    <citation type="submission" date="2020-03" db="EMBL/GenBank/DDBJ databases">
        <title>A high-quality chromosome-level genome assembly of a woody plant with both climbing and erect habits, Rhamnella rubrinervis.</title>
        <authorList>
            <person name="Lu Z."/>
            <person name="Yang Y."/>
            <person name="Zhu X."/>
            <person name="Sun Y."/>
        </authorList>
    </citation>
    <scope>NUCLEOTIDE SEQUENCE</scope>
    <source>
        <strain evidence="1">BYM</strain>
        <tissue evidence="1">Leaf</tissue>
    </source>
</reference>
<organism evidence="1 2">
    <name type="scientific">Rhamnella rubrinervis</name>
    <dbReference type="NCBI Taxonomy" id="2594499"/>
    <lineage>
        <taxon>Eukaryota</taxon>
        <taxon>Viridiplantae</taxon>
        <taxon>Streptophyta</taxon>
        <taxon>Embryophyta</taxon>
        <taxon>Tracheophyta</taxon>
        <taxon>Spermatophyta</taxon>
        <taxon>Magnoliopsida</taxon>
        <taxon>eudicotyledons</taxon>
        <taxon>Gunneridae</taxon>
        <taxon>Pentapetalae</taxon>
        <taxon>rosids</taxon>
        <taxon>fabids</taxon>
        <taxon>Rosales</taxon>
        <taxon>Rhamnaceae</taxon>
        <taxon>rhamnoid group</taxon>
        <taxon>Rhamneae</taxon>
        <taxon>Rhamnella</taxon>
    </lineage>
</organism>